<proteinExistence type="predicted"/>
<dbReference type="EMBL" id="CABFPH010000147">
    <property type="protein sequence ID" value="VUD74695.1"/>
    <property type="molecule type" value="Genomic_DNA"/>
</dbReference>
<dbReference type="InterPro" id="IPR013766">
    <property type="entry name" value="Thioredoxin_domain"/>
</dbReference>
<dbReference type="Gene3D" id="3.40.30.10">
    <property type="entry name" value="Glutaredoxin"/>
    <property type="match status" value="1"/>
</dbReference>
<dbReference type="PROSITE" id="PS00194">
    <property type="entry name" value="THIOREDOXIN_1"/>
    <property type="match status" value="1"/>
</dbReference>
<comment type="subcellular location">
    <subcellularLocation>
        <location evidence="1">Cell envelope</location>
    </subcellularLocation>
</comment>
<dbReference type="PANTHER" id="PTHR42852:SF18">
    <property type="entry name" value="CHROMOSOME UNDETERMINED SCAFFOLD_47, WHOLE GENOME SHOTGUN SEQUENCE"/>
    <property type="match status" value="1"/>
</dbReference>
<dbReference type="GO" id="GO:0030313">
    <property type="term" value="C:cell envelope"/>
    <property type="evidence" value="ECO:0007669"/>
    <property type="project" value="UniProtKB-SubCell"/>
</dbReference>
<dbReference type="InterPro" id="IPR017937">
    <property type="entry name" value="Thioredoxin_CS"/>
</dbReference>
<dbReference type="GO" id="GO:0017004">
    <property type="term" value="P:cytochrome complex assembly"/>
    <property type="evidence" value="ECO:0007669"/>
    <property type="project" value="UniProtKB-KW"/>
</dbReference>
<dbReference type="InterPro" id="IPR036249">
    <property type="entry name" value="Thioredoxin-like_sf"/>
</dbReference>
<evidence type="ECO:0000256" key="1">
    <source>
        <dbReference type="ARBA" id="ARBA00004196"/>
    </source>
</evidence>
<name>A0A509EMQ7_9HYPH</name>
<dbReference type="PANTHER" id="PTHR42852">
    <property type="entry name" value="THIOL:DISULFIDE INTERCHANGE PROTEIN DSBE"/>
    <property type="match status" value="1"/>
</dbReference>
<evidence type="ECO:0000256" key="3">
    <source>
        <dbReference type="ARBA" id="ARBA00023284"/>
    </source>
</evidence>
<organism evidence="5 6">
    <name type="scientific">Methylobacterium symbioticum</name>
    <dbReference type="NCBI Taxonomy" id="2584084"/>
    <lineage>
        <taxon>Bacteria</taxon>
        <taxon>Pseudomonadati</taxon>
        <taxon>Pseudomonadota</taxon>
        <taxon>Alphaproteobacteria</taxon>
        <taxon>Hyphomicrobiales</taxon>
        <taxon>Methylobacteriaceae</taxon>
        <taxon>Methylobacterium</taxon>
    </lineage>
</organism>
<dbReference type="Proteomes" id="UP000410984">
    <property type="component" value="Unassembled WGS sequence"/>
</dbReference>
<gene>
    <name evidence="5" type="primary">tlpA_2</name>
    <name evidence="5" type="ORF">MET9862_05328</name>
</gene>
<dbReference type="RefSeq" id="WP_009863353.1">
    <property type="nucleotide sequence ID" value="NZ_CABFPH010000147.1"/>
</dbReference>
<dbReference type="CDD" id="cd02966">
    <property type="entry name" value="TlpA_like_family"/>
    <property type="match status" value="1"/>
</dbReference>
<dbReference type="AlphaFoldDB" id="A0A509EMQ7"/>
<evidence type="ECO:0000256" key="2">
    <source>
        <dbReference type="ARBA" id="ARBA00022748"/>
    </source>
</evidence>
<dbReference type="InterPro" id="IPR050553">
    <property type="entry name" value="Thioredoxin_ResA/DsbE_sf"/>
</dbReference>
<dbReference type="InterPro" id="IPR013740">
    <property type="entry name" value="Redoxin"/>
</dbReference>
<reference evidence="5 6" key="1">
    <citation type="submission" date="2019-06" db="EMBL/GenBank/DDBJ databases">
        <authorList>
            <person name="Rodrigo-Torres L."/>
            <person name="Arahal R. D."/>
            <person name="Lucena T."/>
        </authorList>
    </citation>
    <scope>NUCLEOTIDE SEQUENCE [LARGE SCALE GENOMIC DNA]</scope>
    <source>
        <strain evidence="5 6">SB0023/3</strain>
    </source>
</reference>
<protein>
    <submittedName>
        <fullName evidence="5">Thiol:disulfide interchange protein TlpA</fullName>
    </submittedName>
</protein>
<sequence length="185" mass="19893">MSQTRMESLKRPATRRLAWLVPAVLLLAGGALWSKVAGPGSPALLAFVDGEGHPARLADFRGQVVLVNLWATWCLPCRHEMPALDRLQAKLGGPDFQVVALSVDRGGAAVVRRFYETAGVRHLSVFLDSAGAVLPQVGAAGLPTTLLFDRDGHEIGRFVGPAEWDGPRIEAILRNAIAQQRGRTS</sequence>
<dbReference type="GO" id="GO:0015036">
    <property type="term" value="F:disulfide oxidoreductase activity"/>
    <property type="evidence" value="ECO:0007669"/>
    <property type="project" value="UniProtKB-ARBA"/>
</dbReference>
<keyword evidence="2" id="KW-0201">Cytochrome c-type biogenesis</keyword>
<feature type="domain" description="Thioredoxin" evidence="4">
    <location>
        <begin position="34"/>
        <end position="182"/>
    </location>
</feature>
<accession>A0A509EMQ7</accession>
<keyword evidence="3" id="KW-0676">Redox-active center</keyword>
<evidence type="ECO:0000259" key="4">
    <source>
        <dbReference type="PROSITE" id="PS51352"/>
    </source>
</evidence>
<keyword evidence="6" id="KW-1185">Reference proteome</keyword>
<dbReference type="SUPFAM" id="SSF52833">
    <property type="entry name" value="Thioredoxin-like"/>
    <property type="match status" value="1"/>
</dbReference>
<dbReference type="Pfam" id="PF08534">
    <property type="entry name" value="Redoxin"/>
    <property type="match status" value="1"/>
</dbReference>
<evidence type="ECO:0000313" key="5">
    <source>
        <dbReference type="EMBL" id="VUD74695.1"/>
    </source>
</evidence>
<dbReference type="PROSITE" id="PS51352">
    <property type="entry name" value="THIOREDOXIN_2"/>
    <property type="match status" value="1"/>
</dbReference>
<evidence type="ECO:0000313" key="6">
    <source>
        <dbReference type="Proteomes" id="UP000410984"/>
    </source>
</evidence>